<feature type="domain" description="Malate synthase N-terminal" evidence="14">
    <location>
        <begin position="8"/>
        <end position="70"/>
    </location>
</feature>
<dbReference type="EC" id="2.3.3.9" evidence="4 12"/>
<name>A0A9D5CPS4_9LILI</name>
<dbReference type="GO" id="GO:0006099">
    <property type="term" value="P:tricarboxylic acid cycle"/>
    <property type="evidence" value="ECO:0007669"/>
    <property type="project" value="UniProtKB-KW"/>
</dbReference>
<dbReference type="Proteomes" id="UP001085076">
    <property type="component" value="Miscellaneous, Linkage group lg03"/>
</dbReference>
<dbReference type="Pfam" id="PF01274">
    <property type="entry name" value="MS_TIM-barrel"/>
    <property type="match status" value="1"/>
</dbReference>
<dbReference type="PANTHER" id="PTHR42902:SF1">
    <property type="entry name" value="MALATE SYNTHASE 1-RELATED"/>
    <property type="match status" value="1"/>
</dbReference>
<evidence type="ECO:0000256" key="7">
    <source>
        <dbReference type="ARBA" id="ARBA00022532"/>
    </source>
</evidence>
<dbReference type="CDD" id="cd00727">
    <property type="entry name" value="malate_synt_A"/>
    <property type="match status" value="1"/>
</dbReference>
<dbReference type="InterPro" id="IPR006252">
    <property type="entry name" value="Malate_synthA"/>
</dbReference>
<comment type="catalytic activity">
    <reaction evidence="10 12">
        <text>glyoxylate + acetyl-CoA + H2O = (S)-malate + CoA + H(+)</text>
        <dbReference type="Rhea" id="RHEA:18181"/>
        <dbReference type="ChEBI" id="CHEBI:15377"/>
        <dbReference type="ChEBI" id="CHEBI:15378"/>
        <dbReference type="ChEBI" id="CHEBI:15589"/>
        <dbReference type="ChEBI" id="CHEBI:36655"/>
        <dbReference type="ChEBI" id="CHEBI:57287"/>
        <dbReference type="ChEBI" id="CHEBI:57288"/>
        <dbReference type="EC" id="2.3.3.9"/>
    </reaction>
</comment>
<feature type="active site" description="Proton acceptor" evidence="11">
    <location>
        <position position="166"/>
    </location>
</feature>
<reference evidence="16" key="2">
    <citation type="journal article" date="2022" name="Hortic Res">
        <title>The genome of Dioscorea zingiberensis sheds light on the biosynthesis, origin and evolution of the medicinally important diosgenin saponins.</title>
        <authorList>
            <person name="Li Y."/>
            <person name="Tan C."/>
            <person name="Li Z."/>
            <person name="Guo J."/>
            <person name="Li S."/>
            <person name="Chen X."/>
            <person name="Wang C."/>
            <person name="Dai X."/>
            <person name="Yang H."/>
            <person name="Song W."/>
            <person name="Hou L."/>
            <person name="Xu J."/>
            <person name="Tong Z."/>
            <person name="Xu A."/>
            <person name="Yuan X."/>
            <person name="Wang W."/>
            <person name="Yang Q."/>
            <person name="Chen L."/>
            <person name="Sun Z."/>
            <person name="Wang K."/>
            <person name="Pan B."/>
            <person name="Chen J."/>
            <person name="Bao Y."/>
            <person name="Liu F."/>
            <person name="Qi X."/>
            <person name="Gang D.R."/>
            <person name="Wen J."/>
            <person name="Li J."/>
        </authorList>
    </citation>
    <scope>NUCLEOTIDE SEQUENCE</scope>
    <source>
        <strain evidence="16">Dzin_1.0</strain>
    </source>
</reference>
<dbReference type="InterPro" id="IPR019830">
    <property type="entry name" value="Malate_synthase_CS"/>
</dbReference>
<evidence type="ECO:0000256" key="5">
    <source>
        <dbReference type="ARBA" id="ARBA00022435"/>
    </source>
</evidence>
<dbReference type="EMBL" id="JAGGNH010000003">
    <property type="protein sequence ID" value="KAJ0976979.1"/>
    <property type="molecule type" value="Genomic_DNA"/>
</dbReference>
<dbReference type="Gene3D" id="3.20.20.360">
    <property type="entry name" value="Malate synthase, domain 3"/>
    <property type="match status" value="1"/>
</dbReference>
<evidence type="ECO:0000259" key="13">
    <source>
        <dbReference type="Pfam" id="PF01274"/>
    </source>
</evidence>
<protein>
    <recommendedName>
        <fullName evidence="4 12">Malate synthase</fullName>
        <ecNumber evidence="4 12">2.3.3.9</ecNumber>
    </recommendedName>
</protein>
<dbReference type="InterPro" id="IPR044856">
    <property type="entry name" value="Malate_synth_C_sf"/>
</dbReference>
<dbReference type="InterPro" id="IPR048355">
    <property type="entry name" value="MS_C"/>
</dbReference>
<evidence type="ECO:0000256" key="2">
    <source>
        <dbReference type="ARBA" id="ARBA00004757"/>
    </source>
</evidence>
<dbReference type="InterPro" id="IPR001465">
    <property type="entry name" value="Malate_synthase_TIM"/>
</dbReference>
<dbReference type="FunFam" id="3.20.20.360:FF:000001">
    <property type="entry name" value="Malate synthase"/>
    <property type="match status" value="1"/>
</dbReference>
<dbReference type="Gene3D" id="1.20.1220.12">
    <property type="entry name" value="Malate synthase, domain III"/>
    <property type="match status" value="1"/>
</dbReference>
<dbReference type="GO" id="GO:0009514">
    <property type="term" value="C:glyoxysome"/>
    <property type="evidence" value="ECO:0007669"/>
    <property type="project" value="UniProtKB-SubCell"/>
</dbReference>
<dbReference type="PANTHER" id="PTHR42902">
    <property type="entry name" value="MALATE SYNTHASE"/>
    <property type="match status" value="1"/>
</dbReference>
<dbReference type="InterPro" id="IPR046363">
    <property type="entry name" value="MS_N_TIM-barrel_dom"/>
</dbReference>
<evidence type="ECO:0000256" key="3">
    <source>
        <dbReference type="ARBA" id="ARBA00006394"/>
    </source>
</evidence>
<feature type="domain" description="Malate synthase TIM barrel" evidence="13">
    <location>
        <begin position="162"/>
        <end position="412"/>
    </location>
</feature>
<evidence type="ECO:0000256" key="9">
    <source>
        <dbReference type="ARBA" id="ARBA00023140"/>
    </source>
</evidence>
<dbReference type="SUPFAM" id="SSF51645">
    <property type="entry name" value="Malate synthase G"/>
    <property type="match status" value="1"/>
</dbReference>
<comment type="pathway">
    <text evidence="2 12">Carbohydrate metabolism; glyoxylate cycle; (S)-malate from isocitrate: step 2/2.</text>
</comment>
<comment type="caution">
    <text evidence="16">The sequence shown here is derived from an EMBL/GenBank/DDBJ whole genome shotgun (WGS) entry which is preliminary data.</text>
</comment>
<dbReference type="Pfam" id="PF20659">
    <property type="entry name" value="MS_C"/>
    <property type="match status" value="1"/>
</dbReference>
<evidence type="ECO:0000256" key="6">
    <source>
        <dbReference type="ARBA" id="ARBA00022453"/>
    </source>
</evidence>
<dbReference type="AlphaFoldDB" id="A0A9D5CPS4"/>
<keyword evidence="5 12" id="KW-0329">Glyoxylate bypass</keyword>
<dbReference type="FunFam" id="1.20.1220.12:FF:000001">
    <property type="entry name" value="Malate synthase"/>
    <property type="match status" value="1"/>
</dbReference>
<accession>A0A9D5CPS4</accession>
<keyword evidence="17" id="KW-1185">Reference proteome</keyword>
<feature type="active site" description="Proton donor" evidence="11">
    <location>
        <position position="452"/>
    </location>
</feature>
<evidence type="ECO:0000256" key="4">
    <source>
        <dbReference type="ARBA" id="ARBA00012636"/>
    </source>
</evidence>
<evidence type="ECO:0000259" key="15">
    <source>
        <dbReference type="Pfam" id="PF20659"/>
    </source>
</evidence>
<dbReference type="Pfam" id="PF20656">
    <property type="entry name" value="MS_N"/>
    <property type="match status" value="1"/>
</dbReference>
<dbReference type="PIRSF" id="PIRSF001363">
    <property type="entry name" value="Malate_synth"/>
    <property type="match status" value="1"/>
</dbReference>
<evidence type="ECO:0000313" key="17">
    <source>
        <dbReference type="Proteomes" id="UP001085076"/>
    </source>
</evidence>
<dbReference type="InterPro" id="IPR048356">
    <property type="entry name" value="MS_N"/>
</dbReference>
<keyword evidence="9" id="KW-0576">Peroxisome</keyword>
<dbReference type="OrthoDB" id="4078635at2759"/>
<sequence>MASYATPEGVDIRGRYDEEFARVLTKEALQFVADLQREFRGRIKYALECRKEAQKRYNLGELPMFDPATKNIRDGDWVCAAVPPAVADRTVEITGPVERKMIINALNSGAKVFMADFEDALTPNWENLMRGQVNLRDAVNGSISYEDKVRKRMYKLNEKTAVLFVRPRGWHLPESHVFIDGEPATGCLVDFGLYFFHNQAKFRATQGAGFGPFFYLPKMEHSREAKIWNSVFERGEKVAGIEKGSIRGTVLIETLPAVFQMDEILYELRDHSVGLNCGRWDYIFSYVKTFQAHPDRLLPDRVLVGMGQHFMKSYSERLIYTCHHRGVHAMGGMAAQIPIRDDPAANEAALELVRKDKMREVRAGHDGTWAAHPGLIPAILQVFTSNMISKPNQINAVKREDGASINEEDLVQKPRGVRTLEGLRLNTRVGIQYLAAWLSGTGSVPLYNLMEDAATAEISRVQNWQWLKHGADLDGESVKVKVTLELFGRVVEEELVRIEKEVGPEKFKNGMYKEASKIFTRQCTAPVLDDFLTLDAYNHIVVHYPRSASRL</sequence>
<dbReference type="PROSITE" id="PS00510">
    <property type="entry name" value="MALATE_SYNTHASE"/>
    <property type="match status" value="1"/>
</dbReference>
<dbReference type="GO" id="GO:0006097">
    <property type="term" value="P:glyoxylate cycle"/>
    <property type="evidence" value="ECO:0007669"/>
    <property type="project" value="UniProtKB-KW"/>
</dbReference>
<keyword evidence="6" id="KW-0330">Glyoxysome</keyword>
<evidence type="ECO:0000256" key="1">
    <source>
        <dbReference type="ARBA" id="ARBA00004130"/>
    </source>
</evidence>
<evidence type="ECO:0000313" key="16">
    <source>
        <dbReference type="EMBL" id="KAJ0976979.1"/>
    </source>
</evidence>
<reference evidence="16" key="1">
    <citation type="submission" date="2021-03" db="EMBL/GenBank/DDBJ databases">
        <authorList>
            <person name="Li Z."/>
            <person name="Yang C."/>
        </authorList>
    </citation>
    <scope>NUCLEOTIDE SEQUENCE</scope>
    <source>
        <strain evidence="16">Dzin_1.0</strain>
        <tissue evidence="16">Leaf</tissue>
    </source>
</reference>
<keyword evidence="8 12" id="KW-0808">Transferase</keyword>
<evidence type="ECO:0000256" key="11">
    <source>
        <dbReference type="PIRSR" id="PIRSR001363-1"/>
    </source>
</evidence>
<proteinExistence type="inferred from homology"/>
<gene>
    <name evidence="16" type="ORF">J5N97_012453</name>
</gene>
<evidence type="ECO:0000256" key="10">
    <source>
        <dbReference type="ARBA" id="ARBA00047918"/>
    </source>
</evidence>
<dbReference type="GO" id="GO:0004474">
    <property type="term" value="F:malate synthase activity"/>
    <property type="evidence" value="ECO:0007669"/>
    <property type="project" value="UniProtKB-EC"/>
</dbReference>
<dbReference type="InterPro" id="IPR011076">
    <property type="entry name" value="Malate_synth_sf"/>
</dbReference>
<evidence type="ECO:0000256" key="12">
    <source>
        <dbReference type="RuleBase" id="RU000555"/>
    </source>
</evidence>
<comment type="subcellular location">
    <subcellularLocation>
        <location evidence="1">Glyoxysome</location>
    </subcellularLocation>
</comment>
<comment type="similarity">
    <text evidence="3 12">Belongs to the malate synthase family.</text>
</comment>
<evidence type="ECO:0000259" key="14">
    <source>
        <dbReference type="Pfam" id="PF20656"/>
    </source>
</evidence>
<feature type="domain" description="Malate synthase C-terminal" evidence="15">
    <location>
        <begin position="418"/>
        <end position="540"/>
    </location>
</feature>
<keyword evidence="7 12" id="KW-0816">Tricarboxylic acid cycle</keyword>
<dbReference type="NCBIfam" id="TIGR01344">
    <property type="entry name" value="malate_syn_A"/>
    <property type="match status" value="1"/>
</dbReference>
<evidence type="ECO:0000256" key="8">
    <source>
        <dbReference type="ARBA" id="ARBA00022679"/>
    </source>
</evidence>
<organism evidence="16 17">
    <name type="scientific">Dioscorea zingiberensis</name>
    <dbReference type="NCBI Taxonomy" id="325984"/>
    <lineage>
        <taxon>Eukaryota</taxon>
        <taxon>Viridiplantae</taxon>
        <taxon>Streptophyta</taxon>
        <taxon>Embryophyta</taxon>
        <taxon>Tracheophyta</taxon>
        <taxon>Spermatophyta</taxon>
        <taxon>Magnoliopsida</taxon>
        <taxon>Liliopsida</taxon>
        <taxon>Dioscoreales</taxon>
        <taxon>Dioscoreaceae</taxon>
        <taxon>Dioscorea</taxon>
    </lineage>
</organism>